<dbReference type="PANTHER" id="PTHR36174">
    <property type="entry name" value="LIPID II:GLYCINE GLYCYLTRANSFERASE"/>
    <property type="match status" value="1"/>
</dbReference>
<dbReference type="GO" id="GO:0071555">
    <property type="term" value="P:cell wall organization"/>
    <property type="evidence" value="ECO:0007669"/>
    <property type="project" value="UniProtKB-KW"/>
</dbReference>
<proteinExistence type="inferred from homology"/>
<keyword evidence="2" id="KW-0808">Transferase</keyword>
<keyword evidence="6" id="KW-0961">Cell wall biogenesis/degradation</keyword>
<accession>A0A344TPF7</accession>
<keyword evidence="3" id="KW-0133">Cell shape</keyword>
<comment type="similarity">
    <text evidence="1">Belongs to the FemABX family.</text>
</comment>
<dbReference type="Proteomes" id="UP000251993">
    <property type="component" value="Chromosome"/>
</dbReference>
<evidence type="ECO:0000256" key="3">
    <source>
        <dbReference type="ARBA" id="ARBA00022960"/>
    </source>
</evidence>
<evidence type="ECO:0000259" key="7">
    <source>
        <dbReference type="Pfam" id="PF13480"/>
    </source>
</evidence>
<evidence type="ECO:0000256" key="4">
    <source>
        <dbReference type="ARBA" id="ARBA00022984"/>
    </source>
</evidence>
<dbReference type="GO" id="GO:0008360">
    <property type="term" value="P:regulation of cell shape"/>
    <property type="evidence" value="ECO:0007669"/>
    <property type="project" value="UniProtKB-KW"/>
</dbReference>
<evidence type="ECO:0000313" key="8">
    <source>
        <dbReference type="EMBL" id="AXE20528.1"/>
    </source>
</evidence>
<evidence type="ECO:0000256" key="5">
    <source>
        <dbReference type="ARBA" id="ARBA00023315"/>
    </source>
</evidence>
<evidence type="ECO:0000256" key="1">
    <source>
        <dbReference type="ARBA" id="ARBA00009943"/>
    </source>
</evidence>
<dbReference type="InterPro" id="IPR003447">
    <property type="entry name" value="FEMABX"/>
</dbReference>
<sequence>MRSSYYSLKNPGKSQLEPIEKFVKSHPNANYFQSSLFFFTCKCSKSVTPVYYVAYDENNTVTGVMMAFRQAQYQIFPLNFLSARTIIWGGPLVQNNDLDVYEGLYKQYQKEQSFAIYTQVRNLSDQSAFLTLMRELNYTYEEHLNILIDLEKTEEQLWSEVHSKRRNEIRRAQKEGTTVELSNGPDTLPKCYLILREVYQRAKLPLPSIDHFEALLQNSTEEEGLRIFVAKCEDKIIGCMFCLAYGTTLFDYYAGAYRENYDKYPNDLLPWEVFRWGKHNGFRRFDFGGAGKPGVPYGVREYKKKFGGEMVNYGRFEKIHFPLLYGLVIRAFNLWRILKK</sequence>
<dbReference type="Pfam" id="PF13480">
    <property type="entry name" value="Acetyltransf_6"/>
    <property type="match status" value="1"/>
</dbReference>
<dbReference type="RefSeq" id="WP_114069291.1">
    <property type="nucleotide sequence ID" value="NZ_CP030850.1"/>
</dbReference>
<dbReference type="InterPro" id="IPR016181">
    <property type="entry name" value="Acyl_CoA_acyltransferase"/>
</dbReference>
<keyword evidence="9" id="KW-1185">Reference proteome</keyword>
<dbReference type="PANTHER" id="PTHR36174:SF1">
    <property type="entry name" value="LIPID II:GLYCINE GLYCYLTRANSFERASE"/>
    <property type="match status" value="1"/>
</dbReference>
<gene>
    <name evidence="8" type="ORF">DR864_23705</name>
</gene>
<evidence type="ECO:0000313" key="9">
    <source>
        <dbReference type="Proteomes" id="UP000251993"/>
    </source>
</evidence>
<protein>
    <recommendedName>
        <fullName evidence="7">BioF2-like acetyltransferase domain-containing protein</fullName>
    </recommendedName>
</protein>
<organism evidence="8 9">
    <name type="scientific">Runella rosea</name>
    <dbReference type="NCBI Taxonomy" id="2259595"/>
    <lineage>
        <taxon>Bacteria</taxon>
        <taxon>Pseudomonadati</taxon>
        <taxon>Bacteroidota</taxon>
        <taxon>Cytophagia</taxon>
        <taxon>Cytophagales</taxon>
        <taxon>Spirosomataceae</taxon>
        <taxon>Runella</taxon>
    </lineage>
</organism>
<dbReference type="Gene3D" id="3.40.630.30">
    <property type="match status" value="1"/>
</dbReference>
<dbReference type="InterPro" id="IPR050644">
    <property type="entry name" value="PG_Glycine_Bridge_Synth"/>
</dbReference>
<evidence type="ECO:0000256" key="2">
    <source>
        <dbReference type="ARBA" id="ARBA00022679"/>
    </source>
</evidence>
<dbReference type="GO" id="GO:0016755">
    <property type="term" value="F:aminoacyltransferase activity"/>
    <property type="evidence" value="ECO:0007669"/>
    <property type="project" value="InterPro"/>
</dbReference>
<keyword evidence="5" id="KW-0012">Acyltransferase</keyword>
<keyword evidence="4" id="KW-0573">Peptidoglycan synthesis</keyword>
<dbReference type="SUPFAM" id="SSF55729">
    <property type="entry name" value="Acyl-CoA N-acyltransferases (Nat)"/>
    <property type="match status" value="2"/>
</dbReference>
<reference evidence="8 9" key="1">
    <citation type="submission" date="2018-07" db="EMBL/GenBank/DDBJ databases">
        <title>Genome sequencing of Runella.</title>
        <authorList>
            <person name="Baek M.-G."/>
            <person name="Yi H."/>
        </authorList>
    </citation>
    <scope>NUCLEOTIDE SEQUENCE [LARGE SCALE GENOMIC DNA]</scope>
    <source>
        <strain evidence="8 9">HYN0085</strain>
    </source>
</reference>
<dbReference type="AlphaFoldDB" id="A0A344TPF7"/>
<feature type="domain" description="BioF2-like acetyltransferase" evidence="7">
    <location>
        <begin position="163"/>
        <end position="303"/>
    </location>
</feature>
<evidence type="ECO:0000256" key="6">
    <source>
        <dbReference type="ARBA" id="ARBA00023316"/>
    </source>
</evidence>
<dbReference type="EMBL" id="CP030850">
    <property type="protein sequence ID" value="AXE20528.1"/>
    <property type="molecule type" value="Genomic_DNA"/>
</dbReference>
<dbReference type="OrthoDB" id="934591at2"/>
<dbReference type="GO" id="GO:0009252">
    <property type="term" value="P:peptidoglycan biosynthetic process"/>
    <property type="evidence" value="ECO:0007669"/>
    <property type="project" value="UniProtKB-KW"/>
</dbReference>
<dbReference type="InterPro" id="IPR038740">
    <property type="entry name" value="BioF2-like_GNAT_dom"/>
</dbReference>
<dbReference type="KEGG" id="run:DR864_23705"/>
<name>A0A344TPF7_9BACT</name>
<dbReference type="PROSITE" id="PS51191">
    <property type="entry name" value="FEMABX"/>
    <property type="match status" value="1"/>
</dbReference>